<dbReference type="CDD" id="cd19501">
    <property type="entry name" value="RecA-like_FtsH"/>
    <property type="match status" value="1"/>
</dbReference>
<evidence type="ECO:0000256" key="9">
    <source>
        <dbReference type="ARBA" id="ARBA00022833"/>
    </source>
</evidence>
<accession>A0ABT4YPY0</accession>
<dbReference type="InterPro" id="IPR005936">
    <property type="entry name" value="FtsH"/>
</dbReference>
<feature type="compositionally biased region" description="Basic and acidic residues" evidence="16">
    <location>
        <begin position="630"/>
        <end position="659"/>
    </location>
</feature>
<evidence type="ECO:0000256" key="13">
    <source>
        <dbReference type="ARBA" id="ARBA00023136"/>
    </source>
</evidence>
<feature type="domain" description="AAA+ ATPase" evidence="17">
    <location>
        <begin position="184"/>
        <end position="323"/>
    </location>
</feature>
<proteinExistence type="inferred from homology"/>
<dbReference type="Gene3D" id="3.40.50.300">
    <property type="entry name" value="P-loop containing nucleotide triphosphate hydrolases"/>
    <property type="match status" value="1"/>
</dbReference>
<feature type="compositionally biased region" description="Basic and acidic residues" evidence="16">
    <location>
        <begin position="609"/>
        <end position="620"/>
    </location>
</feature>
<dbReference type="Gene3D" id="3.30.720.210">
    <property type="match status" value="1"/>
</dbReference>
<dbReference type="Pfam" id="PF00004">
    <property type="entry name" value="AAA"/>
    <property type="match status" value="1"/>
</dbReference>
<dbReference type="PANTHER" id="PTHR23076:SF97">
    <property type="entry name" value="ATP-DEPENDENT ZINC METALLOPROTEASE YME1L1"/>
    <property type="match status" value="1"/>
</dbReference>
<dbReference type="NCBIfam" id="TIGR01241">
    <property type="entry name" value="FtsH_fam"/>
    <property type="match status" value="1"/>
</dbReference>
<keyword evidence="9 14" id="KW-0862">Zinc</keyword>
<evidence type="ECO:0000256" key="4">
    <source>
        <dbReference type="ARBA" id="ARBA00022670"/>
    </source>
</evidence>
<dbReference type="Pfam" id="PF17862">
    <property type="entry name" value="AAA_lid_3"/>
    <property type="match status" value="1"/>
</dbReference>
<comment type="subunit">
    <text evidence="14">Homohexamer.</text>
</comment>
<keyword evidence="12 14" id="KW-0482">Metalloprotease</keyword>
<dbReference type="SUPFAM" id="SSF140990">
    <property type="entry name" value="FtsH protease domain-like"/>
    <property type="match status" value="1"/>
</dbReference>
<comment type="similarity">
    <text evidence="14">In the central section; belongs to the AAA ATPase family.</text>
</comment>
<evidence type="ECO:0000256" key="12">
    <source>
        <dbReference type="ARBA" id="ARBA00023049"/>
    </source>
</evidence>
<feature type="transmembrane region" description="Helical" evidence="14">
    <location>
        <begin position="98"/>
        <end position="119"/>
    </location>
</feature>
<dbReference type="InterPro" id="IPR041569">
    <property type="entry name" value="AAA_lid_3"/>
</dbReference>
<keyword evidence="10 14" id="KW-0067">ATP-binding</keyword>
<dbReference type="GO" id="GO:0008237">
    <property type="term" value="F:metallopeptidase activity"/>
    <property type="evidence" value="ECO:0007669"/>
    <property type="project" value="UniProtKB-KW"/>
</dbReference>
<comment type="subcellular location">
    <subcellularLocation>
        <location evidence="14">Cell membrane</location>
        <topology evidence="14">Multi-pass membrane protein</topology>
        <orientation evidence="14">Cytoplasmic side</orientation>
    </subcellularLocation>
    <subcellularLocation>
        <location evidence="1">Membrane</location>
    </subcellularLocation>
</comment>
<dbReference type="RefSeq" id="WP_272133454.1">
    <property type="nucleotide sequence ID" value="NZ_JAQLOI010000001.1"/>
</dbReference>
<dbReference type="NCBIfam" id="NF008004">
    <property type="entry name" value="PRK10733.1"/>
    <property type="match status" value="1"/>
</dbReference>
<dbReference type="EMBL" id="JAQLOI010000001">
    <property type="protein sequence ID" value="MDB1123089.1"/>
    <property type="molecule type" value="Genomic_DNA"/>
</dbReference>
<feature type="binding site" evidence="14">
    <location>
        <position position="414"/>
    </location>
    <ligand>
        <name>Zn(2+)</name>
        <dbReference type="ChEBI" id="CHEBI:29105"/>
        <note>catalytic</note>
    </ligand>
</feature>
<dbReference type="InterPro" id="IPR011546">
    <property type="entry name" value="Pept_M41_FtsH_extracell"/>
</dbReference>
<evidence type="ECO:0000256" key="15">
    <source>
        <dbReference type="RuleBase" id="RU003651"/>
    </source>
</evidence>
<organism evidence="18 19">
    <name type="scientific">Vibrio algarum</name>
    <dbReference type="NCBI Taxonomy" id="3020714"/>
    <lineage>
        <taxon>Bacteria</taxon>
        <taxon>Pseudomonadati</taxon>
        <taxon>Pseudomonadota</taxon>
        <taxon>Gammaproteobacteria</taxon>
        <taxon>Vibrionales</taxon>
        <taxon>Vibrionaceae</taxon>
        <taxon>Vibrio</taxon>
    </lineage>
</organism>
<comment type="similarity">
    <text evidence="15">Belongs to the AAA ATPase family.</text>
</comment>
<evidence type="ECO:0000256" key="14">
    <source>
        <dbReference type="HAMAP-Rule" id="MF_01458"/>
    </source>
</evidence>
<comment type="caution">
    <text evidence="14">Lacks conserved residue(s) required for the propagation of feature annotation.</text>
</comment>
<evidence type="ECO:0000256" key="5">
    <source>
        <dbReference type="ARBA" id="ARBA00022692"/>
    </source>
</evidence>
<sequence length="659" mass="72670">MAKNLILWLVIAVVLMSVFQSFGPGESNGRTVDYTTFVQEVGQGQIREATFNNQEIVFYRRDNSRNVTYMPFYDNKLLDDLINQKVKVQGSPPEEQSLLGSIFISWFPMILLIGVWIFFMRQMQGGGGKGAMSFGKSKARMMSEEQIKTTFGDVAGCDEAKEDVKELVDYLRDPSRFQKLGGKIPTGILLVGPPGTGKTLLAKAIAGEAKVPFFTISGSDFVEMFVGVGASRVRDMFEQAKKAAPCIIFIDEIDAVGRQRGAGVGGGHDEREQTLNQMLVEMDGFEGNEGIIVIAATNRPDVLDPALLRPGRFDRQVMVGLPDVRGREQILKVHMRKVPLAGDVEPSLIARGTPGFSGADLANLVNEAALFAARGNKRNVSMVEFELAKDKIMMGAARHSMVMSEESKESTAYHEAGHAIVGLLVADHDPVYKVSIIPRGRALGVTMFLPEQDRISMSRLQLESSIATLYGGRLAEEIIYGMDKVSTGASNDIERATDIARKMVTQWGFSEKLGPLLYAEEEGEVFLGRSVTQTKHMSDDTAKLIDDEVRLIIDKNYLHAKKILEENMDIMHAMKDALMKYETIDAGQLDDLMARKADIREPQGWTTDSADKVKKSRDEANAAINGSDDTEAKSEETVKQAPEAKADEQSDVEKDNKSE</sequence>
<dbReference type="PROSITE" id="PS00674">
    <property type="entry name" value="AAA"/>
    <property type="match status" value="1"/>
</dbReference>
<comment type="cofactor">
    <cofactor evidence="14">
        <name>Zn(2+)</name>
        <dbReference type="ChEBI" id="CHEBI:29105"/>
    </cofactor>
    <text evidence="14">Binds 1 zinc ion per subunit.</text>
</comment>
<feature type="active site" evidence="14">
    <location>
        <position position="415"/>
    </location>
</feature>
<evidence type="ECO:0000256" key="1">
    <source>
        <dbReference type="ARBA" id="ARBA00004370"/>
    </source>
</evidence>
<protein>
    <recommendedName>
        <fullName evidence="14">ATP-dependent zinc metalloprotease FtsH</fullName>
        <ecNumber evidence="14">3.4.24.-</ecNumber>
    </recommendedName>
</protein>
<comment type="caution">
    <text evidence="18">The sequence shown here is derived from an EMBL/GenBank/DDBJ whole genome shotgun (WGS) entry which is preliminary data.</text>
</comment>
<keyword evidence="11 14" id="KW-1133">Transmembrane helix</keyword>
<feature type="region of interest" description="Disordered" evidence="16">
    <location>
        <begin position="603"/>
        <end position="659"/>
    </location>
</feature>
<dbReference type="InterPro" id="IPR003960">
    <property type="entry name" value="ATPase_AAA_CS"/>
</dbReference>
<dbReference type="PANTHER" id="PTHR23076">
    <property type="entry name" value="METALLOPROTEASE M41 FTSH"/>
    <property type="match status" value="1"/>
</dbReference>
<reference evidence="18 19" key="1">
    <citation type="submission" date="2023-01" db="EMBL/GenBank/DDBJ databases">
        <title>Vibrio sp. KJ40-1 sp.nov, isolated from marine algae.</title>
        <authorList>
            <person name="Butt M."/>
            <person name="Kim J.M.J."/>
            <person name="Jeon C.O.C."/>
        </authorList>
    </citation>
    <scope>NUCLEOTIDE SEQUENCE [LARGE SCALE GENOMIC DNA]</scope>
    <source>
        <strain evidence="18 19">KJ40-1</strain>
    </source>
</reference>
<evidence type="ECO:0000256" key="11">
    <source>
        <dbReference type="ARBA" id="ARBA00022989"/>
    </source>
</evidence>
<dbReference type="HAMAP" id="MF_01458">
    <property type="entry name" value="FtsH"/>
    <property type="match status" value="1"/>
</dbReference>
<feature type="binding site" evidence="14">
    <location>
        <position position="492"/>
    </location>
    <ligand>
        <name>Zn(2+)</name>
        <dbReference type="ChEBI" id="CHEBI:29105"/>
        <note>catalytic</note>
    </ligand>
</feature>
<comment type="function">
    <text evidence="14">Acts as a processive, ATP-dependent zinc metallopeptidase for both cytoplasmic and membrane proteins. Plays a role in the quality control of integral membrane proteins.</text>
</comment>
<keyword evidence="5 14" id="KW-0812">Transmembrane</keyword>
<evidence type="ECO:0000313" key="18">
    <source>
        <dbReference type="EMBL" id="MDB1123089.1"/>
    </source>
</evidence>
<comment type="similarity">
    <text evidence="2 14">In the C-terminal section; belongs to the peptidase M41 family.</text>
</comment>
<evidence type="ECO:0000256" key="16">
    <source>
        <dbReference type="SAM" id="MobiDB-lite"/>
    </source>
</evidence>
<keyword evidence="7 14" id="KW-0547">Nucleotide-binding</keyword>
<evidence type="ECO:0000256" key="6">
    <source>
        <dbReference type="ARBA" id="ARBA00022723"/>
    </source>
</evidence>
<feature type="binding site" evidence="14">
    <location>
        <begin position="192"/>
        <end position="199"/>
    </location>
    <ligand>
        <name>ATP</name>
        <dbReference type="ChEBI" id="CHEBI:30616"/>
    </ligand>
</feature>
<dbReference type="InterPro" id="IPR027417">
    <property type="entry name" value="P-loop_NTPase"/>
</dbReference>
<keyword evidence="13 14" id="KW-0472">Membrane</keyword>
<dbReference type="InterPro" id="IPR003959">
    <property type="entry name" value="ATPase_AAA_core"/>
</dbReference>
<dbReference type="SMART" id="SM00382">
    <property type="entry name" value="AAA"/>
    <property type="match status" value="1"/>
</dbReference>
<keyword evidence="8 14" id="KW-0378">Hydrolase</keyword>
<evidence type="ECO:0000256" key="10">
    <source>
        <dbReference type="ARBA" id="ARBA00022840"/>
    </source>
</evidence>
<dbReference type="EC" id="3.4.24.-" evidence="14"/>
<dbReference type="Gene3D" id="1.20.58.760">
    <property type="entry name" value="Peptidase M41"/>
    <property type="match status" value="1"/>
</dbReference>
<dbReference type="InterPro" id="IPR000642">
    <property type="entry name" value="Peptidase_M41"/>
</dbReference>
<dbReference type="InterPro" id="IPR003593">
    <property type="entry name" value="AAA+_ATPase"/>
</dbReference>
<name>A0ABT4YPY0_9VIBR</name>
<gene>
    <name evidence="14 18" type="primary">ftsH</name>
    <name evidence="18" type="ORF">PGX00_05120</name>
</gene>
<evidence type="ECO:0000256" key="8">
    <source>
        <dbReference type="ARBA" id="ARBA00022801"/>
    </source>
</evidence>
<keyword evidence="3 14" id="KW-1003">Cell membrane</keyword>
<evidence type="ECO:0000256" key="3">
    <source>
        <dbReference type="ARBA" id="ARBA00022475"/>
    </source>
</evidence>
<feature type="binding site" evidence="14">
    <location>
        <position position="418"/>
    </location>
    <ligand>
        <name>Zn(2+)</name>
        <dbReference type="ChEBI" id="CHEBI:29105"/>
        <note>catalytic</note>
    </ligand>
</feature>
<dbReference type="Gene3D" id="1.10.8.60">
    <property type="match status" value="1"/>
</dbReference>
<dbReference type="Pfam" id="PF01434">
    <property type="entry name" value="Peptidase_M41"/>
    <property type="match status" value="1"/>
</dbReference>
<dbReference type="SUPFAM" id="SSF52540">
    <property type="entry name" value="P-loop containing nucleoside triphosphate hydrolases"/>
    <property type="match status" value="1"/>
</dbReference>
<dbReference type="Proteomes" id="UP001210678">
    <property type="component" value="Unassembled WGS sequence"/>
</dbReference>
<dbReference type="InterPro" id="IPR037219">
    <property type="entry name" value="Peptidase_M41-like"/>
</dbReference>
<keyword evidence="6 14" id="KW-0479">Metal-binding</keyword>
<evidence type="ECO:0000256" key="7">
    <source>
        <dbReference type="ARBA" id="ARBA00022741"/>
    </source>
</evidence>
<evidence type="ECO:0000313" key="19">
    <source>
        <dbReference type="Proteomes" id="UP001210678"/>
    </source>
</evidence>
<dbReference type="Pfam" id="PF06480">
    <property type="entry name" value="FtsH_ext"/>
    <property type="match status" value="1"/>
</dbReference>
<evidence type="ECO:0000259" key="17">
    <source>
        <dbReference type="SMART" id="SM00382"/>
    </source>
</evidence>
<evidence type="ECO:0000256" key="2">
    <source>
        <dbReference type="ARBA" id="ARBA00010044"/>
    </source>
</evidence>
<keyword evidence="19" id="KW-1185">Reference proteome</keyword>
<keyword evidence="4 14" id="KW-0645">Protease</keyword>